<keyword evidence="3" id="KW-1185">Reference proteome</keyword>
<gene>
    <name evidence="2" type="ORF">ILEXP_LOCUS27380</name>
</gene>
<feature type="chain" id="PRO_5044847086" evidence="1">
    <location>
        <begin position="28"/>
        <end position="99"/>
    </location>
</feature>
<dbReference type="Proteomes" id="UP001642360">
    <property type="component" value="Unassembled WGS sequence"/>
</dbReference>
<evidence type="ECO:0000313" key="2">
    <source>
        <dbReference type="EMBL" id="CAK9158715.1"/>
    </source>
</evidence>
<dbReference type="EMBL" id="CAUOFW020003236">
    <property type="protein sequence ID" value="CAK9158715.1"/>
    <property type="molecule type" value="Genomic_DNA"/>
</dbReference>
<feature type="signal peptide" evidence="1">
    <location>
        <begin position="1"/>
        <end position="27"/>
    </location>
</feature>
<evidence type="ECO:0000313" key="3">
    <source>
        <dbReference type="Proteomes" id="UP001642360"/>
    </source>
</evidence>
<organism evidence="2 3">
    <name type="scientific">Ilex paraguariensis</name>
    <name type="common">yerba mate</name>
    <dbReference type="NCBI Taxonomy" id="185542"/>
    <lineage>
        <taxon>Eukaryota</taxon>
        <taxon>Viridiplantae</taxon>
        <taxon>Streptophyta</taxon>
        <taxon>Embryophyta</taxon>
        <taxon>Tracheophyta</taxon>
        <taxon>Spermatophyta</taxon>
        <taxon>Magnoliopsida</taxon>
        <taxon>eudicotyledons</taxon>
        <taxon>Gunneridae</taxon>
        <taxon>Pentapetalae</taxon>
        <taxon>asterids</taxon>
        <taxon>campanulids</taxon>
        <taxon>Aquifoliales</taxon>
        <taxon>Aquifoliaceae</taxon>
        <taxon>Ilex</taxon>
    </lineage>
</organism>
<proteinExistence type="predicted"/>
<keyword evidence="1" id="KW-0732">Signal</keyword>
<protein>
    <submittedName>
        <fullName evidence="2">Uncharacterized protein</fullName>
    </submittedName>
</protein>
<sequence>MAASNFISAHLALWCVIFLTLLAVRECKVGNNEREHNITAIITGEVGNGSNKRSDVVGDESNMEGCRENNINGNIKWCCCDYACFDTYHQCLSNCNCLN</sequence>
<accession>A0ABC8SSA1</accession>
<dbReference type="AlphaFoldDB" id="A0ABC8SSA1"/>
<reference evidence="2 3" key="1">
    <citation type="submission" date="2024-02" db="EMBL/GenBank/DDBJ databases">
        <authorList>
            <person name="Vignale AGUSTIN F."/>
            <person name="Sosa J E."/>
            <person name="Modenutti C."/>
        </authorList>
    </citation>
    <scope>NUCLEOTIDE SEQUENCE [LARGE SCALE GENOMIC DNA]</scope>
</reference>
<comment type="caution">
    <text evidence="2">The sequence shown here is derived from an EMBL/GenBank/DDBJ whole genome shotgun (WGS) entry which is preliminary data.</text>
</comment>
<evidence type="ECO:0000256" key="1">
    <source>
        <dbReference type="SAM" id="SignalP"/>
    </source>
</evidence>
<name>A0ABC8SSA1_9AQUA</name>